<dbReference type="PROSITE" id="PS50157">
    <property type="entry name" value="ZINC_FINGER_C2H2_2"/>
    <property type="match status" value="4"/>
</dbReference>
<dbReference type="InterPro" id="IPR013087">
    <property type="entry name" value="Znf_C2H2_type"/>
</dbReference>
<feature type="compositionally biased region" description="Basic residues" evidence="6">
    <location>
        <begin position="79"/>
        <end position="88"/>
    </location>
</feature>
<dbReference type="Proteomes" id="UP001460270">
    <property type="component" value="Unassembled WGS sequence"/>
</dbReference>
<dbReference type="Pfam" id="PF00096">
    <property type="entry name" value="zf-C2H2"/>
    <property type="match status" value="4"/>
</dbReference>
<sequence>MNEPHREELYREDRPSLRALVTERHAAFAQEMLALFEQSVAQLEDEVRRLRAENERQRQILRQTRKRREETRNRGDEKRRRRAHRKKTVQQEEIPKSDVEIEEKVESGAEGLTENSSDSESERGRDRGQALQQKQAPEPEPPSVAETEEEPPTEHSSESEQENHDTRRQEPKTPPKPSTPPKERKFSCSICGKTFCHKSILKRHMSSHQEDRRFECSECGTVFGNKHHLERHKEIHRRKRPSRCESDVVMLSTDDSNAEAKDMTSPSRSEEERDGRSVENADVSEEEKKGYPCLHCNRVLSSISNRNKHIRMIHQNRFSFKSQMQKTLQHRHTHLSCSKCDQRFRFKSELDRHMTRAHRVEKETPEKLERQRTVVERERRKDGALIRTTRRRSLTSATSA</sequence>
<reference evidence="9" key="1">
    <citation type="submission" date="2024-04" db="EMBL/GenBank/DDBJ databases">
        <title>Salinicola lusitanus LLJ914,a marine bacterium isolated from the Okinawa Trough.</title>
        <authorList>
            <person name="Li J."/>
        </authorList>
    </citation>
    <scope>NUCLEOTIDE SEQUENCE [LARGE SCALE GENOMIC DNA]</scope>
</reference>
<proteinExistence type="predicted"/>
<feature type="compositionally biased region" description="Basic and acidic residues" evidence="6">
    <location>
        <begin position="89"/>
        <end position="107"/>
    </location>
</feature>
<evidence type="ECO:0000256" key="4">
    <source>
        <dbReference type="ARBA" id="ARBA00022833"/>
    </source>
</evidence>
<feature type="domain" description="C2H2-type" evidence="7">
    <location>
        <begin position="214"/>
        <end position="241"/>
    </location>
</feature>
<evidence type="ECO:0000256" key="3">
    <source>
        <dbReference type="ARBA" id="ARBA00022771"/>
    </source>
</evidence>
<dbReference type="SMART" id="SM00355">
    <property type="entry name" value="ZnF_C2H2"/>
    <property type="match status" value="4"/>
</dbReference>
<keyword evidence="1" id="KW-0479">Metal-binding</keyword>
<dbReference type="SUPFAM" id="SSF57667">
    <property type="entry name" value="beta-beta-alpha zinc fingers"/>
    <property type="match status" value="1"/>
</dbReference>
<comment type="caution">
    <text evidence="8">The sequence shown here is derived from an EMBL/GenBank/DDBJ whole genome shotgun (WGS) entry which is preliminary data.</text>
</comment>
<evidence type="ECO:0000256" key="6">
    <source>
        <dbReference type="SAM" id="MobiDB-lite"/>
    </source>
</evidence>
<feature type="domain" description="C2H2-type" evidence="7">
    <location>
        <begin position="335"/>
        <end position="363"/>
    </location>
</feature>
<keyword evidence="4" id="KW-0862">Zinc</keyword>
<feature type="compositionally biased region" description="Basic and acidic residues" evidence="6">
    <location>
        <begin position="152"/>
        <end position="173"/>
    </location>
</feature>
<protein>
    <recommendedName>
        <fullName evidence="7">C2H2-type domain-containing protein</fullName>
    </recommendedName>
</protein>
<keyword evidence="2" id="KW-0677">Repeat</keyword>
<dbReference type="FunFam" id="3.30.160.60:FF:000100">
    <property type="entry name" value="Zinc finger 45-like"/>
    <property type="match status" value="1"/>
</dbReference>
<keyword evidence="9" id="KW-1185">Reference proteome</keyword>
<dbReference type="AlphaFoldDB" id="A0AAW0N304"/>
<dbReference type="GO" id="GO:0005634">
    <property type="term" value="C:nucleus"/>
    <property type="evidence" value="ECO:0007669"/>
    <property type="project" value="TreeGrafter"/>
</dbReference>
<keyword evidence="3 5" id="KW-0863">Zinc-finger</keyword>
<feature type="compositionally biased region" description="Basic and acidic residues" evidence="6">
    <location>
        <begin position="258"/>
        <end position="279"/>
    </location>
</feature>
<dbReference type="EMBL" id="JBBPFD010000019">
    <property type="protein sequence ID" value="KAK7886750.1"/>
    <property type="molecule type" value="Genomic_DNA"/>
</dbReference>
<evidence type="ECO:0000256" key="2">
    <source>
        <dbReference type="ARBA" id="ARBA00022737"/>
    </source>
</evidence>
<dbReference type="GO" id="GO:0008270">
    <property type="term" value="F:zinc ion binding"/>
    <property type="evidence" value="ECO:0007669"/>
    <property type="project" value="UniProtKB-KW"/>
</dbReference>
<feature type="domain" description="C2H2-type" evidence="7">
    <location>
        <begin position="291"/>
        <end position="319"/>
    </location>
</feature>
<feature type="compositionally biased region" description="Basic and acidic residues" evidence="6">
    <location>
        <begin position="67"/>
        <end position="78"/>
    </location>
</feature>
<dbReference type="InterPro" id="IPR036236">
    <property type="entry name" value="Znf_C2H2_sf"/>
</dbReference>
<evidence type="ECO:0000256" key="5">
    <source>
        <dbReference type="PROSITE-ProRule" id="PRU00042"/>
    </source>
</evidence>
<name>A0AAW0N304_9GOBI</name>
<evidence type="ECO:0000256" key="1">
    <source>
        <dbReference type="ARBA" id="ARBA00022723"/>
    </source>
</evidence>
<dbReference type="PANTHER" id="PTHR24403">
    <property type="entry name" value="ZINC FINGER PROTEIN"/>
    <property type="match status" value="1"/>
</dbReference>
<feature type="region of interest" description="Disordered" evidence="6">
    <location>
        <begin position="374"/>
        <end position="400"/>
    </location>
</feature>
<feature type="region of interest" description="Disordered" evidence="6">
    <location>
        <begin position="51"/>
        <end position="186"/>
    </location>
</feature>
<dbReference type="GO" id="GO:0045944">
    <property type="term" value="P:positive regulation of transcription by RNA polymerase II"/>
    <property type="evidence" value="ECO:0007669"/>
    <property type="project" value="TreeGrafter"/>
</dbReference>
<evidence type="ECO:0000313" key="9">
    <source>
        <dbReference type="Proteomes" id="UP001460270"/>
    </source>
</evidence>
<feature type="domain" description="C2H2-type" evidence="7">
    <location>
        <begin position="186"/>
        <end position="213"/>
    </location>
</feature>
<organism evidence="8 9">
    <name type="scientific">Mugilogobius chulae</name>
    <name type="common">yellowstripe goby</name>
    <dbReference type="NCBI Taxonomy" id="88201"/>
    <lineage>
        <taxon>Eukaryota</taxon>
        <taxon>Metazoa</taxon>
        <taxon>Chordata</taxon>
        <taxon>Craniata</taxon>
        <taxon>Vertebrata</taxon>
        <taxon>Euteleostomi</taxon>
        <taxon>Actinopterygii</taxon>
        <taxon>Neopterygii</taxon>
        <taxon>Teleostei</taxon>
        <taxon>Neoteleostei</taxon>
        <taxon>Acanthomorphata</taxon>
        <taxon>Gobiaria</taxon>
        <taxon>Gobiiformes</taxon>
        <taxon>Gobioidei</taxon>
        <taxon>Gobiidae</taxon>
        <taxon>Gobionellinae</taxon>
        <taxon>Mugilogobius</taxon>
    </lineage>
</organism>
<dbReference type="InterPro" id="IPR050688">
    <property type="entry name" value="Zinc_finger/UBP_domain"/>
</dbReference>
<accession>A0AAW0N304</accession>
<evidence type="ECO:0000313" key="8">
    <source>
        <dbReference type="EMBL" id="KAK7886750.1"/>
    </source>
</evidence>
<feature type="region of interest" description="Disordered" evidence="6">
    <location>
        <begin position="251"/>
        <end position="284"/>
    </location>
</feature>
<gene>
    <name evidence="8" type="ORF">WMY93_026371</name>
</gene>
<dbReference type="Gene3D" id="3.30.160.60">
    <property type="entry name" value="Classic Zinc Finger"/>
    <property type="match status" value="3"/>
</dbReference>
<dbReference type="PROSITE" id="PS00028">
    <property type="entry name" value="ZINC_FINGER_C2H2_1"/>
    <property type="match status" value="4"/>
</dbReference>
<feature type="compositionally biased region" description="Basic and acidic residues" evidence="6">
    <location>
        <begin position="374"/>
        <end position="384"/>
    </location>
</feature>
<dbReference type="PANTHER" id="PTHR24403:SF67">
    <property type="entry name" value="FI01116P-RELATED"/>
    <property type="match status" value="1"/>
</dbReference>
<evidence type="ECO:0000259" key="7">
    <source>
        <dbReference type="PROSITE" id="PS50157"/>
    </source>
</evidence>